<organism evidence="2 3">
    <name type="scientific">Eumeta variegata</name>
    <name type="common">Bagworm moth</name>
    <name type="synonym">Eumeta japonica</name>
    <dbReference type="NCBI Taxonomy" id="151549"/>
    <lineage>
        <taxon>Eukaryota</taxon>
        <taxon>Metazoa</taxon>
        <taxon>Ecdysozoa</taxon>
        <taxon>Arthropoda</taxon>
        <taxon>Hexapoda</taxon>
        <taxon>Insecta</taxon>
        <taxon>Pterygota</taxon>
        <taxon>Neoptera</taxon>
        <taxon>Endopterygota</taxon>
        <taxon>Lepidoptera</taxon>
        <taxon>Glossata</taxon>
        <taxon>Ditrysia</taxon>
        <taxon>Tineoidea</taxon>
        <taxon>Psychidae</taxon>
        <taxon>Oiketicinae</taxon>
        <taxon>Eumeta</taxon>
    </lineage>
</organism>
<evidence type="ECO:0000313" key="3">
    <source>
        <dbReference type="Proteomes" id="UP000299102"/>
    </source>
</evidence>
<gene>
    <name evidence="2" type="ORF">EVAR_18518_1</name>
</gene>
<dbReference type="Proteomes" id="UP000299102">
    <property type="component" value="Unassembled WGS sequence"/>
</dbReference>
<feature type="compositionally biased region" description="Basic and acidic residues" evidence="1">
    <location>
        <begin position="1"/>
        <end position="11"/>
    </location>
</feature>
<reference evidence="2 3" key="1">
    <citation type="journal article" date="2019" name="Commun. Biol.">
        <title>The bagworm genome reveals a unique fibroin gene that provides high tensile strength.</title>
        <authorList>
            <person name="Kono N."/>
            <person name="Nakamura H."/>
            <person name="Ohtoshi R."/>
            <person name="Tomita M."/>
            <person name="Numata K."/>
            <person name="Arakawa K."/>
        </authorList>
    </citation>
    <scope>NUCLEOTIDE SEQUENCE [LARGE SCALE GENOMIC DNA]</scope>
</reference>
<dbReference type="EMBL" id="BGZK01000253">
    <property type="protein sequence ID" value="GBP31979.1"/>
    <property type="molecule type" value="Genomic_DNA"/>
</dbReference>
<keyword evidence="3" id="KW-1185">Reference proteome</keyword>
<comment type="caution">
    <text evidence="2">The sequence shown here is derived from an EMBL/GenBank/DDBJ whole genome shotgun (WGS) entry which is preliminary data.</text>
</comment>
<dbReference type="OrthoDB" id="410104at2759"/>
<sequence>MDEIKLDRRSSNEMTKTKPSLAGVMSPITPNPLDQPCYTCIHYDLATNFSQNRPQTRTSPLEIHILLKEGVTKVDRFHAPASRVCAPTYGFLLPLELGAPKNCIQCKFPAAPSHGQQMKTRRIGSALNPGVDAAETRSFNSAARPDVLWKQNAQIHQFCVYVLFDTSAVQKWRSTGHMMRDKQGKWCKAVSEWYPRDGKRSRGRQCIKWEDDIKTTAGPRWRRVTQDRPQWKLLEEAYAKRHTESRYYRYYSEKRFKRRSRNSVDRIYKFLPTFPGYNQPVSEIRAFKKPARASRPLYQLWNLSECMKNSQTDIHLFMAKGAARSRGNRRRLSGALGAPEVVKCDSSSDAEGSCRRE</sequence>
<name>A0A4C1V0G7_EUMVA</name>
<proteinExistence type="predicted"/>
<accession>A0A4C1V0G7</accession>
<dbReference type="AlphaFoldDB" id="A0A4C1V0G7"/>
<protein>
    <submittedName>
        <fullName evidence="2">Uncharacterized protein</fullName>
    </submittedName>
</protein>
<feature type="region of interest" description="Disordered" evidence="1">
    <location>
        <begin position="1"/>
        <end position="26"/>
    </location>
</feature>
<evidence type="ECO:0000256" key="1">
    <source>
        <dbReference type="SAM" id="MobiDB-lite"/>
    </source>
</evidence>
<evidence type="ECO:0000313" key="2">
    <source>
        <dbReference type="EMBL" id="GBP31979.1"/>
    </source>
</evidence>